<keyword evidence="5" id="KW-0496">Mitochondrion</keyword>
<dbReference type="PANTHER" id="PTHR34090:SF1">
    <property type="entry name" value="LARGE RIBOSOMAL SUBUNIT PROTEIN ML52"/>
    <property type="match status" value="1"/>
</dbReference>
<dbReference type="KEGG" id="gsh:117366315"/>
<keyword evidence="4" id="KW-0689">Ribosomal protein</keyword>
<dbReference type="OrthoDB" id="10249237at2759"/>
<dbReference type="GO" id="GO:0003735">
    <property type="term" value="F:structural constituent of ribosome"/>
    <property type="evidence" value="ECO:0007669"/>
    <property type="project" value="InterPro"/>
</dbReference>
<dbReference type="GO" id="GO:0032543">
    <property type="term" value="P:mitochondrial translation"/>
    <property type="evidence" value="ECO:0007669"/>
    <property type="project" value="InterPro"/>
</dbReference>
<evidence type="ECO:0000256" key="4">
    <source>
        <dbReference type="ARBA" id="ARBA00022980"/>
    </source>
</evidence>
<dbReference type="InParanoid" id="A0A6P8S954"/>
<protein>
    <recommendedName>
        <fullName evidence="7">Large ribosomal subunit protein mL52</fullName>
    </recommendedName>
    <alternativeName>
        <fullName evidence="8">39S ribosomal protein L52, mitochondrial</fullName>
    </alternativeName>
</protein>
<organism evidence="9 10">
    <name type="scientific">Geotrypetes seraphini</name>
    <name type="common">Gaboon caecilian</name>
    <name type="synonym">Caecilia seraphini</name>
    <dbReference type="NCBI Taxonomy" id="260995"/>
    <lineage>
        <taxon>Eukaryota</taxon>
        <taxon>Metazoa</taxon>
        <taxon>Chordata</taxon>
        <taxon>Craniata</taxon>
        <taxon>Vertebrata</taxon>
        <taxon>Euteleostomi</taxon>
        <taxon>Amphibia</taxon>
        <taxon>Gymnophiona</taxon>
        <taxon>Geotrypetes</taxon>
    </lineage>
</organism>
<comment type="subcellular location">
    <subcellularLocation>
        <location evidence="1">Mitochondrion</location>
    </subcellularLocation>
</comment>
<dbReference type="GO" id="GO:0005762">
    <property type="term" value="C:mitochondrial large ribosomal subunit"/>
    <property type="evidence" value="ECO:0007669"/>
    <property type="project" value="InterPro"/>
</dbReference>
<keyword evidence="6" id="KW-0687">Ribonucleoprotein</keyword>
<evidence type="ECO:0000256" key="8">
    <source>
        <dbReference type="ARBA" id="ARBA00035425"/>
    </source>
</evidence>
<evidence type="ECO:0000256" key="6">
    <source>
        <dbReference type="ARBA" id="ARBA00023274"/>
    </source>
</evidence>
<gene>
    <name evidence="10" type="primary">LOC117366315</name>
</gene>
<evidence type="ECO:0000313" key="9">
    <source>
        <dbReference type="Proteomes" id="UP000515159"/>
    </source>
</evidence>
<dbReference type="GeneID" id="117366315"/>
<keyword evidence="9" id="KW-1185">Reference proteome</keyword>
<dbReference type="AlphaFoldDB" id="A0A6P8S954"/>
<evidence type="ECO:0000256" key="5">
    <source>
        <dbReference type="ARBA" id="ARBA00023128"/>
    </source>
</evidence>
<sequence>MAMSMAAVVGLRLTAGMTIRHFSCGSIHCAGKTWRVSHGFAPSDSEYGPLTDLPDWSFADGRPGIPWKGQLRRREQQEKFVRRVIMLNKEMDHGIRVWEEAQDKAAMQQEEKRKIRLKEKGALLRNKTKK</sequence>
<accession>A0A6P8S954</accession>
<evidence type="ECO:0000256" key="2">
    <source>
        <dbReference type="ARBA" id="ARBA00007232"/>
    </source>
</evidence>
<reference evidence="10" key="1">
    <citation type="submission" date="2025-08" db="UniProtKB">
        <authorList>
            <consortium name="RefSeq"/>
        </authorList>
    </citation>
    <scope>IDENTIFICATION</scope>
</reference>
<evidence type="ECO:0000313" key="10">
    <source>
        <dbReference type="RefSeq" id="XP_033813438.1"/>
    </source>
</evidence>
<dbReference type="Pfam" id="PF18699">
    <property type="entry name" value="MRPL52"/>
    <property type="match status" value="1"/>
</dbReference>
<dbReference type="InterPro" id="IPR034596">
    <property type="entry name" value="Ribosomal_mL52"/>
</dbReference>
<name>A0A6P8S954_GEOSA</name>
<dbReference type="Proteomes" id="UP000515159">
    <property type="component" value="Chromosome 9"/>
</dbReference>
<proteinExistence type="inferred from homology"/>
<dbReference type="PANTHER" id="PTHR34090">
    <property type="entry name" value="39S RIBOSOMAL PROTEIN L52, MITOCHONDRIAL"/>
    <property type="match status" value="1"/>
</dbReference>
<dbReference type="FunCoup" id="A0A6P8S954">
    <property type="interactions" value="1248"/>
</dbReference>
<dbReference type="RefSeq" id="XP_033813438.1">
    <property type="nucleotide sequence ID" value="XM_033957547.1"/>
</dbReference>
<comment type="similarity">
    <text evidence="2">Belongs to the mitochondrion-specific ribosomal protein mL52 family.</text>
</comment>
<evidence type="ECO:0000256" key="1">
    <source>
        <dbReference type="ARBA" id="ARBA00004173"/>
    </source>
</evidence>
<evidence type="ECO:0000256" key="7">
    <source>
        <dbReference type="ARBA" id="ARBA00035181"/>
    </source>
</evidence>
<evidence type="ECO:0000256" key="3">
    <source>
        <dbReference type="ARBA" id="ARBA00022946"/>
    </source>
</evidence>
<keyword evidence="3" id="KW-0809">Transit peptide</keyword>